<dbReference type="EMBL" id="VOSB01000010">
    <property type="protein sequence ID" value="TXE17809.1"/>
    <property type="molecule type" value="Genomic_DNA"/>
</dbReference>
<dbReference type="RefSeq" id="WP_028870769.1">
    <property type="nucleotide sequence ID" value="NZ_VOSB01000010.1"/>
</dbReference>
<evidence type="ECO:0000313" key="15">
    <source>
        <dbReference type="EMBL" id="TXE17809.1"/>
    </source>
</evidence>
<keyword evidence="6 11" id="KW-0798">TonB box</keyword>
<dbReference type="SUPFAM" id="SSF56935">
    <property type="entry name" value="Porins"/>
    <property type="match status" value="1"/>
</dbReference>
<evidence type="ECO:0000256" key="11">
    <source>
        <dbReference type="RuleBase" id="RU003357"/>
    </source>
</evidence>
<dbReference type="STRING" id="1123037.GCA_000425305_00281"/>
<dbReference type="InterPro" id="IPR012910">
    <property type="entry name" value="Plug_dom"/>
</dbReference>
<keyword evidence="8 15" id="KW-0675">Receptor</keyword>
<evidence type="ECO:0000256" key="2">
    <source>
        <dbReference type="ARBA" id="ARBA00022448"/>
    </source>
</evidence>
<dbReference type="OrthoDB" id="1109208at2"/>
<evidence type="ECO:0000259" key="14">
    <source>
        <dbReference type="Pfam" id="PF07715"/>
    </source>
</evidence>
<evidence type="ECO:0000256" key="6">
    <source>
        <dbReference type="ARBA" id="ARBA00023077"/>
    </source>
</evidence>
<dbReference type="PROSITE" id="PS52016">
    <property type="entry name" value="TONB_DEPENDENT_REC_3"/>
    <property type="match status" value="1"/>
</dbReference>
<feature type="signal peptide" evidence="12">
    <location>
        <begin position="1"/>
        <end position="18"/>
    </location>
</feature>
<evidence type="ECO:0000256" key="1">
    <source>
        <dbReference type="ARBA" id="ARBA00004571"/>
    </source>
</evidence>
<dbReference type="InterPro" id="IPR000531">
    <property type="entry name" value="Beta-barrel_TonB"/>
</dbReference>
<evidence type="ECO:0000256" key="5">
    <source>
        <dbReference type="ARBA" id="ARBA00022729"/>
    </source>
</evidence>
<dbReference type="PANTHER" id="PTHR30069:SF29">
    <property type="entry name" value="HEMOGLOBIN AND HEMOGLOBIN-HAPTOGLOBIN-BINDING PROTEIN 1-RELATED"/>
    <property type="match status" value="1"/>
</dbReference>
<dbReference type="Gene3D" id="2.40.170.20">
    <property type="entry name" value="TonB-dependent receptor, beta-barrel domain"/>
    <property type="match status" value="1"/>
</dbReference>
<organism evidence="15 16">
    <name type="scientific">Psychroserpens burtonensis</name>
    <dbReference type="NCBI Taxonomy" id="49278"/>
    <lineage>
        <taxon>Bacteria</taxon>
        <taxon>Pseudomonadati</taxon>
        <taxon>Bacteroidota</taxon>
        <taxon>Flavobacteriia</taxon>
        <taxon>Flavobacteriales</taxon>
        <taxon>Flavobacteriaceae</taxon>
        <taxon>Psychroserpens</taxon>
    </lineage>
</organism>
<keyword evidence="16" id="KW-1185">Reference proteome</keyword>
<evidence type="ECO:0000259" key="13">
    <source>
        <dbReference type="Pfam" id="PF00593"/>
    </source>
</evidence>
<feature type="domain" description="TonB-dependent receptor plug" evidence="14">
    <location>
        <begin position="115"/>
        <end position="223"/>
    </location>
</feature>
<dbReference type="InterPro" id="IPR008969">
    <property type="entry name" value="CarboxyPept-like_regulatory"/>
</dbReference>
<reference evidence="15 16" key="1">
    <citation type="submission" date="2019-08" db="EMBL/GenBank/DDBJ databases">
        <title>Genome of Psychroserpens burtonensis ACAM 167.</title>
        <authorList>
            <person name="Bowman J.P."/>
        </authorList>
    </citation>
    <scope>NUCLEOTIDE SEQUENCE [LARGE SCALE GENOMIC DNA]</scope>
    <source>
        <strain evidence="15 16">ACAM 167</strain>
    </source>
</reference>
<comment type="subcellular location">
    <subcellularLocation>
        <location evidence="1 10">Cell outer membrane</location>
        <topology evidence="1 10">Multi-pass membrane protein</topology>
    </subcellularLocation>
</comment>
<keyword evidence="3 10" id="KW-1134">Transmembrane beta strand</keyword>
<keyword evidence="7 10" id="KW-0472">Membrane</keyword>
<dbReference type="InterPro" id="IPR036942">
    <property type="entry name" value="Beta-barrel_TonB_sf"/>
</dbReference>
<dbReference type="Pfam" id="PF07715">
    <property type="entry name" value="Plug"/>
    <property type="match status" value="1"/>
</dbReference>
<evidence type="ECO:0000256" key="4">
    <source>
        <dbReference type="ARBA" id="ARBA00022692"/>
    </source>
</evidence>
<keyword evidence="4 10" id="KW-0812">Transmembrane</keyword>
<accession>A0A5C7B723</accession>
<dbReference type="AlphaFoldDB" id="A0A5C7B723"/>
<dbReference type="InterPro" id="IPR039426">
    <property type="entry name" value="TonB-dep_rcpt-like"/>
</dbReference>
<evidence type="ECO:0000256" key="3">
    <source>
        <dbReference type="ARBA" id="ARBA00022452"/>
    </source>
</evidence>
<keyword evidence="2 10" id="KW-0813">Transport</keyword>
<feature type="chain" id="PRO_5023094039" evidence="12">
    <location>
        <begin position="19"/>
        <end position="924"/>
    </location>
</feature>
<feature type="domain" description="TonB-dependent receptor-like beta-barrel" evidence="13">
    <location>
        <begin position="407"/>
        <end position="881"/>
    </location>
</feature>
<dbReference type="GO" id="GO:0015344">
    <property type="term" value="F:siderophore uptake transmembrane transporter activity"/>
    <property type="evidence" value="ECO:0007669"/>
    <property type="project" value="TreeGrafter"/>
</dbReference>
<protein>
    <submittedName>
        <fullName evidence="15">TonB-dependent receptor</fullName>
    </submittedName>
</protein>
<sequence length="924" mass="100814">MKTIFKIMMLFFCALTFAQSTTVKGKVIDNNGIPLPGANIIVVGTTTGTITDFDGNYTLVVNQAPPFTIAVSSVGFESISKDVTTNPQTIDIIMMEGTSLDEIVISASRTPERIFESPVTVERFGIKEIRNTSSPSFFDGIENLKGVDMNTSSLTFKSVNTRGFAAFSNTRFMQLVDGMDNSSPALNFALGNLLGMSELDINSVELLPGASSALYGANAFNGIMFMTSKNPFDDQGVSFYAKTGITSSDNAGDNNFVDAGIRVAKAFSDKFAAKASVSFLNGTEWYATDQTDFANPGQTRLDPSYDGLNTYGDEVSTSLDFDEIAAGVLPIPVLTDYGAETVSRTGYAERDLMNYEAESLKADFSLHFKPWADDFEIILNSKIGRGNTIYQGANRYAIQDFFMQQHKLEIKNDNFFARVYTTAEKAGNSYDTRLTGVNMNRLWKGDTQWFRDYAGGFIGNLAGQGVFGTPTEAQIDAAHIAARGAADTGRLIPGTPEFNEAFDTVTSDGDVTTGSKFVDNSKLYHADVNYNLGHLIDFAEIQVGGSWRQYSLNSGGTIYTDTDGPIEYSEFGAYTQIQKKLMDDRLKLTGSVRYDKSEFFDGFVSPRASFNYTADQNDNHNIRGSFQTGFRNPTTQDLFIGLDGGRAILVGSSPDNLNRYTATSSELSTAGQDIVGSNTVQLNGGDAYSNAFSLASVNAGAPESADVDLVKPEQVTAYEVGYRGKVNRFVIDMSVYYNAYQDFISNKTVLTPLYGEVGDNSLSLLALQNGDVQAYQTYTNTDADINSYGASIGVETRILNGFDVGLSYTYAKLDFDQSEDPDFETSFNTPEHKVKASFGKNNVVKNFGFNINWRWNDTFLWESTFADGILPARNIIDAQINLAVPSIKSIFKVGGANILSHDYVSAPGAGQVGAQYFVSWTINQ</sequence>
<evidence type="ECO:0000256" key="12">
    <source>
        <dbReference type="SAM" id="SignalP"/>
    </source>
</evidence>
<keyword evidence="5 12" id="KW-0732">Signal</keyword>
<proteinExistence type="inferred from homology"/>
<dbReference type="InterPro" id="IPR037066">
    <property type="entry name" value="Plug_dom_sf"/>
</dbReference>
<comment type="caution">
    <text evidence="15">The sequence shown here is derived from an EMBL/GenBank/DDBJ whole genome shotgun (WGS) entry which is preliminary data.</text>
</comment>
<dbReference type="SUPFAM" id="SSF49464">
    <property type="entry name" value="Carboxypeptidase regulatory domain-like"/>
    <property type="match status" value="1"/>
</dbReference>
<evidence type="ECO:0000256" key="9">
    <source>
        <dbReference type="ARBA" id="ARBA00023237"/>
    </source>
</evidence>
<gene>
    <name evidence="15" type="ORF">ES692_07885</name>
</gene>
<dbReference type="PANTHER" id="PTHR30069">
    <property type="entry name" value="TONB-DEPENDENT OUTER MEMBRANE RECEPTOR"/>
    <property type="match status" value="1"/>
</dbReference>
<evidence type="ECO:0000256" key="7">
    <source>
        <dbReference type="ARBA" id="ARBA00023136"/>
    </source>
</evidence>
<dbReference type="GO" id="GO:0009279">
    <property type="term" value="C:cell outer membrane"/>
    <property type="evidence" value="ECO:0007669"/>
    <property type="project" value="UniProtKB-SubCell"/>
</dbReference>
<dbReference type="GO" id="GO:0044718">
    <property type="term" value="P:siderophore transmembrane transport"/>
    <property type="evidence" value="ECO:0007669"/>
    <property type="project" value="TreeGrafter"/>
</dbReference>
<evidence type="ECO:0000313" key="16">
    <source>
        <dbReference type="Proteomes" id="UP000321938"/>
    </source>
</evidence>
<dbReference type="Gene3D" id="2.60.40.1120">
    <property type="entry name" value="Carboxypeptidase-like, regulatory domain"/>
    <property type="match status" value="1"/>
</dbReference>
<dbReference type="Proteomes" id="UP000321938">
    <property type="component" value="Unassembled WGS sequence"/>
</dbReference>
<evidence type="ECO:0000256" key="8">
    <source>
        <dbReference type="ARBA" id="ARBA00023170"/>
    </source>
</evidence>
<dbReference type="Gene3D" id="2.170.130.10">
    <property type="entry name" value="TonB-dependent receptor, plug domain"/>
    <property type="match status" value="1"/>
</dbReference>
<dbReference type="Pfam" id="PF13715">
    <property type="entry name" value="CarbopepD_reg_2"/>
    <property type="match status" value="1"/>
</dbReference>
<dbReference type="Pfam" id="PF00593">
    <property type="entry name" value="TonB_dep_Rec_b-barrel"/>
    <property type="match status" value="1"/>
</dbReference>
<keyword evidence="9 10" id="KW-0998">Cell outer membrane</keyword>
<comment type="similarity">
    <text evidence="10 11">Belongs to the TonB-dependent receptor family.</text>
</comment>
<evidence type="ECO:0000256" key="10">
    <source>
        <dbReference type="PROSITE-ProRule" id="PRU01360"/>
    </source>
</evidence>
<name>A0A5C7B723_9FLAO</name>